<sequence length="44" mass="5201">MCFGLYNFENNGKKFNPKIQCKLHVLNIYFGMISVRFAFHGLLF</sequence>
<evidence type="ECO:0000256" key="1">
    <source>
        <dbReference type="SAM" id="Phobius"/>
    </source>
</evidence>
<feature type="transmembrane region" description="Helical" evidence="1">
    <location>
        <begin position="23"/>
        <end position="43"/>
    </location>
</feature>
<dbReference type="AlphaFoldDB" id="A0A0E9WPQ4"/>
<evidence type="ECO:0000313" key="2">
    <source>
        <dbReference type="EMBL" id="JAH92337.1"/>
    </source>
</evidence>
<dbReference type="EMBL" id="GBXM01016240">
    <property type="protein sequence ID" value="JAH92337.1"/>
    <property type="molecule type" value="Transcribed_RNA"/>
</dbReference>
<protein>
    <submittedName>
        <fullName evidence="2">Uncharacterized protein</fullName>
    </submittedName>
</protein>
<name>A0A0E9WPQ4_ANGAN</name>
<reference evidence="2" key="2">
    <citation type="journal article" date="2015" name="Fish Shellfish Immunol.">
        <title>Early steps in the European eel (Anguilla anguilla)-Vibrio vulnificus interaction in the gills: Role of the RtxA13 toxin.</title>
        <authorList>
            <person name="Callol A."/>
            <person name="Pajuelo D."/>
            <person name="Ebbesson L."/>
            <person name="Teles M."/>
            <person name="MacKenzie S."/>
            <person name="Amaro C."/>
        </authorList>
    </citation>
    <scope>NUCLEOTIDE SEQUENCE</scope>
</reference>
<keyword evidence="1" id="KW-0472">Membrane</keyword>
<keyword evidence="1" id="KW-1133">Transmembrane helix</keyword>
<proteinExistence type="predicted"/>
<organism evidence="2">
    <name type="scientific">Anguilla anguilla</name>
    <name type="common">European freshwater eel</name>
    <name type="synonym">Muraena anguilla</name>
    <dbReference type="NCBI Taxonomy" id="7936"/>
    <lineage>
        <taxon>Eukaryota</taxon>
        <taxon>Metazoa</taxon>
        <taxon>Chordata</taxon>
        <taxon>Craniata</taxon>
        <taxon>Vertebrata</taxon>
        <taxon>Euteleostomi</taxon>
        <taxon>Actinopterygii</taxon>
        <taxon>Neopterygii</taxon>
        <taxon>Teleostei</taxon>
        <taxon>Anguilliformes</taxon>
        <taxon>Anguillidae</taxon>
        <taxon>Anguilla</taxon>
    </lineage>
</organism>
<keyword evidence="1" id="KW-0812">Transmembrane</keyword>
<reference evidence="2" key="1">
    <citation type="submission" date="2014-11" db="EMBL/GenBank/DDBJ databases">
        <authorList>
            <person name="Amaro Gonzalez C."/>
        </authorList>
    </citation>
    <scope>NUCLEOTIDE SEQUENCE</scope>
</reference>
<accession>A0A0E9WPQ4</accession>